<dbReference type="SUPFAM" id="SSF81324">
    <property type="entry name" value="Voltage-gated potassium channels"/>
    <property type="match status" value="1"/>
</dbReference>
<dbReference type="PANTHER" id="PTHR31563:SF13">
    <property type="entry name" value="ION CHANNEL POLLUX-LIKE 1-RELATED"/>
    <property type="match status" value="1"/>
</dbReference>
<reference evidence="8 9" key="1">
    <citation type="submission" date="2023-01" db="EMBL/GenBank/DDBJ databases">
        <authorList>
            <person name="Kreplak J."/>
        </authorList>
    </citation>
    <scope>NUCLEOTIDE SEQUENCE [LARGE SCALE GENOMIC DNA]</scope>
</reference>
<dbReference type="AlphaFoldDB" id="A0AAV0YG64"/>
<organism evidence="8 9">
    <name type="scientific">Vicia faba</name>
    <name type="common">Broad bean</name>
    <name type="synonym">Faba vulgaris</name>
    <dbReference type="NCBI Taxonomy" id="3906"/>
    <lineage>
        <taxon>Eukaryota</taxon>
        <taxon>Viridiplantae</taxon>
        <taxon>Streptophyta</taxon>
        <taxon>Embryophyta</taxon>
        <taxon>Tracheophyta</taxon>
        <taxon>Spermatophyta</taxon>
        <taxon>Magnoliopsida</taxon>
        <taxon>eudicotyledons</taxon>
        <taxon>Gunneridae</taxon>
        <taxon>Pentapetalae</taxon>
        <taxon>rosids</taxon>
        <taxon>fabids</taxon>
        <taxon>Fabales</taxon>
        <taxon>Fabaceae</taxon>
        <taxon>Papilionoideae</taxon>
        <taxon>50 kb inversion clade</taxon>
        <taxon>NPAAA clade</taxon>
        <taxon>Hologalegina</taxon>
        <taxon>IRL clade</taxon>
        <taxon>Fabeae</taxon>
        <taxon>Vicia</taxon>
    </lineage>
</organism>
<sequence length="855" mass="96805">MFLLSTQFHVHSCLPWIPRRTHRSSSSSSLSSSSINKNSRRFMPCHFGWLKSSPLHGHGGWEVDSHRLAFKSNSNTSKLVPESSSTKFILTEKNNHSSLHLQAKHMLEYMPLYLVLKLTHTKFVDLVINVVQAMVQNVPQTLGGTSLPLACVSNALNKPTPLKLDVSLPSFNDIRWNLARLVYLFNIQLERNVATFFVVLLIACISFVAIGGFLFFKFRDNKQSLEECLWEAWACLLSSSTHLRQPTRIERVIGFLLAIWGILFYSRLLSTMTEQFRSNMQRLREGAQMQVMETDHIIICGMNSHLPFILKQLDKYHEFSVRLGTAAARKQRILLMSDLPRKQIDRIADNIAKDLYNIDVLSKSCSLSLTKSFERAAANKARAIIILPTKGDRYEIDTDAFLSVLALQSIPDMASVPTIVEVSRSQTSDLLKSISGLKVEPVEDVASKLFVQCSRQKGLIKIYRHLLNYRKNVFNLCSLPDLEGMTYRQIRHIFREAVVCGLYRSGKIYFHPNDYETLQKTDKVLFIGSLQYTKRPQVVIPKVKEGKDGIHNDELLEKDFEYAIELSKVRLANIVKRPNRSGSKASDGNVGPKECILLVGWRPDVVEMIQEYDNYLGPGSVLEVLSETPLNDRITREANIIGRSKLKNVRVSHRVGNPMDYGTLKETILNIQTSLKNKDIPFSIAVISDKDWLLGDTSKTDKLSAYSILLAENICDKLGIKVQNLVAEIVDSKLGKQIARIKPSVTYVAAEEILSLVTAQVAENSELNEVWKDILNAEGDEIYLKDISLYMKEGENPSFSELSERAYLRREVAIGYVKKNKNMINPIPKSEPLFLELTDSLIVISELEGEQPIIL</sequence>
<dbReference type="Pfam" id="PF06241">
    <property type="entry name" value="Castor_Poll_mid"/>
    <property type="match status" value="1"/>
</dbReference>
<evidence type="ECO:0000256" key="6">
    <source>
        <dbReference type="SAM" id="Phobius"/>
    </source>
</evidence>
<evidence type="ECO:0000256" key="4">
    <source>
        <dbReference type="ARBA" id="ARBA00022989"/>
    </source>
</evidence>
<dbReference type="PROSITE" id="PS51201">
    <property type="entry name" value="RCK_N"/>
    <property type="match status" value="1"/>
</dbReference>
<dbReference type="GO" id="GO:0016020">
    <property type="term" value="C:membrane"/>
    <property type="evidence" value="ECO:0007669"/>
    <property type="project" value="UniProtKB-SubCell"/>
</dbReference>
<name>A0AAV0YG64_VICFA</name>
<feature type="transmembrane region" description="Helical" evidence="6">
    <location>
        <begin position="193"/>
        <end position="216"/>
    </location>
</feature>
<evidence type="ECO:0000313" key="9">
    <source>
        <dbReference type="Proteomes" id="UP001157006"/>
    </source>
</evidence>
<keyword evidence="3 6" id="KW-0812">Transmembrane</keyword>
<dbReference type="InterPro" id="IPR010420">
    <property type="entry name" value="CASTOR/POLLUX/SYM8_dom"/>
</dbReference>
<keyword evidence="9" id="KW-1185">Reference proteome</keyword>
<protein>
    <recommendedName>
        <fullName evidence="7">RCK N-terminal domain-containing protein</fullName>
    </recommendedName>
</protein>
<evidence type="ECO:0000256" key="2">
    <source>
        <dbReference type="ARBA" id="ARBA00008577"/>
    </source>
</evidence>
<evidence type="ECO:0000256" key="3">
    <source>
        <dbReference type="ARBA" id="ARBA00022692"/>
    </source>
</evidence>
<evidence type="ECO:0000259" key="7">
    <source>
        <dbReference type="PROSITE" id="PS51201"/>
    </source>
</evidence>
<dbReference type="Gene3D" id="3.40.50.720">
    <property type="entry name" value="NAD(P)-binding Rossmann-like Domain"/>
    <property type="match status" value="1"/>
</dbReference>
<evidence type="ECO:0000313" key="8">
    <source>
        <dbReference type="EMBL" id="CAI8583503.1"/>
    </source>
</evidence>
<proteinExistence type="inferred from homology"/>
<dbReference type="GO" id="GO:0006813">
    <property type="term" value="P:potassium ion transport"/>
    <property type="evidence" value="ECO:0007669"/>
    <property type="project" value="InterPro"/>
</dbReference>
<gene>
    <name evidence="8" type="ORF">VFH_U030120</name>
</gene>
<accession>A0AAV0YG64</accession>
<evidence type="ECO:0000256" key="5">
    <source>
        <dbReference type="ARBA" id="ARBA00023136"/>
    </source>
</evidence>
<comment type="subcellular location">
    <subcellularLocation>
        <location evidence="1">Membrane</location>
        <topology evidence="1">Multi-pass membrane protein</topology>
    </subcellularLocation>
</comment>
<evidence type="ECO:0000256" key="1">
    <source>
        <dbReference type="ARBA" id="ARBA00004141"/>
    </source>
</evidence>
<dbReference type="InterPro" id="IPR003148">
    <property type="entry name" value="RCK_N"/>
</dbReference>
<dbReference type="InterPro" id="IPR044849">
    <property type="entry name" value="CASTOR/POLLUX/SYM8-like"/>
</dbReference>
<comment type="caution">
    <text evidence="8">The sequence shown here is derived from an EMBL/GenBank/DDBJ whole genome shotgun (WGS) entry which is preliminary data.</text>
</comment>
<feature type="transmembrane region" description="Helical" evidence="6">
    <location>
        <begin position="252"/>
        <end position="270"/>
    </location>
</feature>
<comment type="similarity">
    <text evidence="2">Belongs to the castor/pollux (TC 1.A.1.23) family.</text>
</comment>
<feature type="domain" description="RCK N-terminal" evidence="7">
    <location>
        <begin position="294"/>
        <end position="443"/>
    </location>
</feature>
<keyword evidence="4 6" id="KW-1133">Transmembrane helix</keyword>
<dbReference type="EMBL" id="CATIWC010000729">
    <property type="protein sequence ID" value="CAI8583503.1"/>
    <property type="molecule type" value="Genomic_DNA"/>
</dbReference>
<keyword evidence="5 6" id="KW-0472">Membrane</keyword>
<dbReference type="Proteomes" id="UP001157006">
    <property type="component" value="Unassembled WGS sequence"/>
</dbReference>
<dbReference type="PANTHER" id="PTHR31563">
    <property type="entry name" value="ION CHANNEL POLLUX-RELATED"/>
    <property type="match status" value="1"/>
</dbReference>